<dbReference type="EMBL" id="JJPP01000076">
    <property type="protein sequence ID" value="KKG79806.1"/>
    <property type="molecule type" value="Genomic_DNA"/>
</dbReference>
<protein>
    <submittedName>
        <fullName evidence="2">Uncharacterized protein</fullName>
    </submittedName>
</protein>
<evidence type="ECO:0000313" key="2">
    <source>
        <dbReference type="EMBL" id="KKG79806.1"/>
    </source>
</evidence>
<proteinExistence type="predicted"/>
<name>A0A0F8HSZ9_METMZ</name>
<gene>
    <name evidence="2" type="ORF">DU55_13100</name>
</gene>
<evidence type="ECO:0000313" key="3">
    <source>
        <dbReference type="Proteomes" id="UP000034817"/>
    </source>
</evidence>
<feature type="compositionally biased region" description="Basic residues" evidence="1">
    <location>
        <begin position="1"/>
        <end position="15"/>
    </location>
</feature>
<reference evidence="2 3" key="1">
    <citation type="journal article" date="2015" name="ISME J.">
        <title>Genomic and phenotypic differentiation among Methanosarcina mazei populations from Columbia River sediment.</title>
        <authorList>
            <person name="Youngblut N.D."/>
            <person name="Wirth J.S."/>
            <person name="Henriksen J.R."/>
            <person name="Smith M."/>
            <person name="Simon H."/>
            <person name="Metcalf W.W."/>
            <person name="Whitaker R.J."/>
        </authorList>
    </citation>
    <scope>NUCLEOTIDE SEQUENCE [LARGE SCALE GENOMIC DNA]</scope>
    <source>
        <strain evidence="2 3">3.H.A.2.4</strain>
    </source>
</reference>
<dbReference type="AlphaFoldDB" id="A0A0F8HSZ9"/>
<accession>A0A0F8HSZ9</accession>
<dbReference type="PATRIC" id="fig|2209.72.peg.2847"/>
<evidence type="ECO:0000256" key="1">
    <source>
        <dbReference type="SAM" id="MobiDB-lite"/>
    </source>
</evidence>
<comment type="caution">
    <text evidence="2">The sequence shown here is derived from an EMBL/GenBank/DDBJ whole genome shotgun (WGS) entry which is preliminary data.</text>
</comment>
<feature type="region of interest" description="Disordered" evidence="1">
    <location>
        <begin position="1"/>
        <end position="40"/>
    </location>
</feature>
<sequence>MKRQKNNLRKNKKSKSLTTLKERRKGQLESTNFKPTRASKTDKNIQKLKFNLNLTLFQVHELYYNKFLGIYRFLSVF</sequence>
<organism evidence="2 3">
    <name type="scientific">Methanosarcina mazei</name>
    <name type="common">Methanosarcina frisia</name>
    <dbReference type="NCBI Taxonomy" id="2209"/>
    <lineage>
        <taxon>Archaea</taxon>
        <taxon>Methanobacteriati</taxon>
        <taxon>Methanobacteriota</taxon>
        <taxon>Stenosarchaea group</taxon>
        <taxon>Methanomicrobia</taxon>
        <taxon>Methanosarcinales</taxon>
        <taxon>Methanosarcinaceae</taxon>
        <taxon>Methanosarcina</taxon>
    </lineage>
</organism>
<dbReference type="Proteomes" id="UP000034817">
    <property type="component" value="Unassembled WGS sequence"/>
</dbReference>